<dbReference type="Proteomes" id="UP000011761">
    <property type="component" value="Unassembled WGS sequence"/>
</dbReference>
<dbReference type="KEGG" id="bcom:BAUCODRAFT_34941"/>
<sequence>MRMRMWFDNRVHSRSTAHHPPCISAKAAAAVPAFSRAAYLCTPDICSLLFGRPASAIKDRAGRRMEPVTGLRTKKVRRCVNTGYTVVN</sequence>
<keyword evidence="2" id="KW-1185">Reference proteome</keyword>
<dbReference type="HOGENOM" id="CLU_2468703_0_0_1"/>
<dbReference type="GeneID" id="19112565"/>
<dbReference type="AlphaFoldDB" id="M2N808"/>
<proteinExistence type="predicted"/>
<protein>
    <submittedName>
        <fullName evidence="1">Uncharacterized protein</fullName>
    </submittedName>
</protein>
<evidence type="ECO:0000313" key="2">
    <source>
        <dbReference type="Proteomes" id="UP000011761"/>
    </source>
</evidence>
<accession>M2N808</accession>
<dbReference type="RefSeq" id="XP_007677371.1">
    <property type="nucleotide sequence ID" value="XM_007679181.1"/>
</dbReference>
<name>M2N808_BAUPA</name>
<evidence type="ECO:0000313" key="1">
    <source>
        <dbReference type="EMBL" id="EMC94935.1"/>
    </source>
</evidence>
<reference evidence="1 2" key="1">
    <citation type="journal article" date="2012" name="PLoS Pathog.">
        <title>Diverse lifestyles and strategies of plant pathogenesis encoded in the genomes of eighteen Dothideomycetes fungi.</title>
        <authorList>
            <person name="Ohm R.A."/>
            <person name="Feau N."/>
            <person name="Henrissat B."/>
            <person name="Schoch C.L."/>
            <person name="Horwitz B.A."/>
            <person name="Barry K.W."/>
            <person name="Condon B.J."/>
            <person name="Copeland A.C."/>
            <person name="Dhillon B."/>
            <person name="Glaser F."/>
            <person name="Hesse C.N."/>
            <person name="Kosti I."/>
            <person name="LaButti K."/>
            <person name="Lindquist E.A."/>
            <person name="Lucas S."/>
            <person name="Salamov A.A."/>
            <person name="Bradshaw R.E."/>
            <person name="Ciuffetti L."/>
            <person name="Hamelin R.C."/>
            <person name="Kema G.H.J."/>
            <person name="Lawrence C."/>
            <person name="Scott J.A."/>
            <person name="Spatafora J.W."/>
            <person name="Turgeon B.G."/>
            <person name="de Wit P.J.G.M."/>
            <person name="Zhong S."/>
            <person name="Goodwin S.B."/>
            <person name="Grigoriev I.V."/>
        </authorList>
    </citation>
    <scope>NUCLEOTIDE SEQUENCE [LARGE SCALE GENOMIC DNA]</scope>
    <source>
        <strain evidence="1 2">UAMH 10762</strain>
    </source>
</reference>
<dbReference type="EMBL" id="KB445557">
    <property type="protein sequence ID" value="EMC94935.1"/>
    <property type="molecule type" value="Genomic_DNA"/>
</dbReference>
<gene>
    <name evidence="1" type="ORF">BAUCODRAFT_34941</name>
</gene>
<organism evidence="1 2">
    <name type="scientific">Baudoinia panamericana (strain UAMH 10762)</name>
    <name type="common">Angels' share fungus</name>
    <name type="synonym">Baudoinia compniacensis (strain UAMH 10762)</name>
    <dbReference type="NCBI Taxonomy" id="717646"/>
    <lineage>
        <taxon>Eukaryota</taxon>
        <taxon>Fungi</taxon>
        <taxon>Dikarya</taxon>
        <taxon>Ascomycota</taxon>
        <taxon>Pezizomycotina</taxon>
        <taxon>Dothideomycetes</taxon>
        <taxon>Dothideomycetidae</taxon>
        <taxon>Mycosphaerellales</taxon>
        <taxon>Teratosphaeriaceae</taxon>
        <taxon>Baudoinia</taxon>
    </lineage>
</organism>